<dbReference type="InParanoid" id="A0A3Q0FNX5"/>
<accession>A0A3Q0FNX5</accession>
<dbReference type="KEGG" id="asn:102379976"/>
<gene>
    <name evidence="2" type="primary">LOC102379976</name>
</gene>
<keyword evidence="1" id="KW-1185">Reference proteome</keyword>
<sequence>MYTVESQSGKWGIWSQPKWCPHHGYLVRFSLRVQPPQHGFLHDNLAATNARFTCSGGETLEPPGPDWGEWGVWSQSCTKSICGIETRQEAPRGMGKDDTALNDVRFFCCNH</sequence>
<evidence type="ECO:0000313" key="2">
    <source>
        <dbReference type="RefSeq" id="XP_025047875.1"/>
    </source>
</evidence>
<dbReference type="Pfam" id="PF03762">
    <property type="entry name" value="VOMI"/>
    <property type="match status" value="1"/>
</dbReference>
<protein>
    <submittedName>
        <fullName evidence="2">Vitelline membrane outer layer protein 1 homolog</fullName>
    </submittedName>
</protein>
<dbReference type="Gene3D" id="2.100.10.20">
    <property type="entry name" value="Vitelline membrane outer layer protein I (VOMI)"/>
    <property type="match status" value="1"/>
</dbReference>
<dbReference type="SUPFAM" id="SSF51092">
    <property type="entry name" value="Vitelline membrane outer protein-I (VMO-I)"/>
    <property type="match status" value="1"/>
</dbReference>
<dbReference type="GeneID" id="102379976"/>
<dbReference type="AlphaFoldDB" id="A0A3Q0FNX5"/>
<dbReference type="InterPro" id="IPR036706">
    <property type="entry name" value="VOMI_sf"/>
</dbReference>
<dbReference type="GO" id="GO:0005615">
    <property type="term" value="C:extracellular space"/>
    <property type="evidence" value="ECO:0007669"/>
    <property type="project" value="TreeGrafter"/>
</dbReference>
<dbReference type="PANTHER" id="PTHR18841:SF2">
    <property type="entry name" value="VITELLINE MEMBRANE OUTER LAYER PROTEIN 1 HOMOLOG"/>
    <property type="match status" value="1"/>
</dbReference>
<organism evidence="1 2">
    <name type="scientific">Alligator sinensis</name>
    <name type="common">Chinese alligator</name>
    <dbReference type="NCBI Taxonomy" id="38654"/>
    <lineage>
        <taxon>Eukaryota</taxon>
        <taxon>Metazoa</taxon>
        <taxon>Chordata</taxon>
        <taxon>Craniata</taxon>
        <taxon>Vertebrata</taxon>
        <taxon>Euteleostomi</taxon>
        <taxon>Archelosauria</taxon>
        <taxon>Archosauria</taxon>
        <taxon>Crocodylia</taxon>
        <taxon>Alligatoridae</taxon>
        <taxon>Alligatorinae</taxon>
        <taxon>Alligator</taxon>
    </lineage>
</organism>
<reference evidence="2" key="1">
    <citation type="submission" date="2025-08" db="UniProtKB">
        <authorList>
            <consortium name="RefSeq"/>
        </authorList>
    </citation>
    <scope>IDENTIFICATION</scope>
</reference>
<dbReference type="Proteomes" id="UP000189705">
    <property type="component" value="Unplaced"/>
</dbReference>
<proteinExistence type="predicted"/>
<dbReference type="RefSeq" id="XP_025047875.1">
    <property type="nucleotide sequence ID" value="XM_025192090.1"/>
</dbReference>
<name>A0A3Q0FNX5_ALLSI</name>
<dbReference type="InterPro" id="IPR005515">
    <property type="entry name" value="VOMI"/>
</dbReference>
<evidence type="ECO:0000313" key="1">
    <source>
        <dbReference type="Proteomes" id="UP000189705"/>
    </source>
</evidence>
<dbReference type="PANTHER" id="PTHR18841">
    <property type="entry name" value="VITELLINE MEMBRANE OUTER LAYER PROTEIN I-RELATED"/>
    <property type="match status" value="1"/>
</dbReference>